<keyword evidence="2" id="KW-1185">Reference proteome</keyword>
<proteinExistence type="predicted"/>
<dbReference type="AlphaFoldDB" id="A0A9D3Z6J4"/>
<protein>
    <submittedName>
        <fullName evidence="1">Uncharacterized protein</fullName>
    </submittedName>
</protein>
<gene>
    <name evidence="1" type="ORF">DPMN_071338</name>
</gene>
<dbReference type="EMBL" id="JAIWYP010000014">
    <property type="protein sequence ID" value="KAH3711666.1"/>
    <property type="molecule type" value="Genomic_DNA"/>
</dbReference>
<reference evidence="1" key="2">
    <citation type="submission" date="2020-11" db="EMBL/GenBank/DDBJ databases">
        <authorList>
            <person name="McCartney M.A."/>
            <person name="Auch B."/>
            <person name="Kono T."/>
            <person name="Mallez S."/>
            <person name="Becker A."/>
            <person name="Gohl D.M."/>
            <person name="Silverstein K.A.T."/>
            <person name="Koren S."/>
            <person name="Bechman K.B."/>
            <person name="Herman A."/>
            <person name="Abrahante J.E."/>
            <person name="Garbe J."/>
        </authorList>
    </citation>
    <scope>NUCLEOTIDE SEQUENCE</scope>
    <source>
        <strain evidence="1">Duluth1</strain>
        <tissue evidence="1">Whole animal</tissue>
    </source>
</reference>
<evidence type="ECO:0000313" key="2">
    <source>
        <dbReference type="Proteomes" id="UP000828390"/>
    </source>
</evidence>
<comment type="caution">
    <text evidence="1">The sequence shown here is derived from an EMBL/GenBank/DDBJ whole genome shotgun (WGS) entry which is preliminary data.</text>
</comment>
<reference evidence="1" key="1">
    <citation type="journal article" date="2019" name="bioRxiv">
        <title>The Genome of the Zebra Mussel, Dreissena polymorpha: A Resource for Invasive Species Research.</title>
        <authorList>
            <person name="McCartney M.A."/>
            <person name="Auch B."/>
            <person name="Kono T."/>
            <person name="Mallez S."/>
            <person name="Zhang Y."/>
            <person name="Obille A."/>
            <person name="Becker A."/>
            <person name="Abrahante J.E."/>
            <person name="Garbe J."/>
            <person name="Badalamenti J.P."/>
            <person name="Herman A."/>
            <person name="Mangelson H."/>
            <person name="Liachko I."/>
            <person name="Sullivan S."/>
            <person name="Sone E.D."/>
            <person name="Koren S."/>
            <person name="Silverstein K.A.T."/>
            <person name="Beckman K.B."/>
            <person name="Gohl D.M."/>
        </authorList>
    </citation>
    <scope>NUCLEOTIDE SEQUENCE</scope>
    <source>
        <strain evidence="1">Duluth1</strain>
        <tissue evidence="1">Whole animal</tissue>
    </source>
</reference>
<accession>A0A9D3Z6J4</accession>
<evidence type="ECO:0000313" key="1">
    <source>
        <dbReference type="EMBL" id="KAH3711666.1"/>
    </source>
</evidence>
<name>A0A9D3Z6J4_DREPO</name>
<dbReference type="Proteomes" id="UP000828390">
    <property type="component" value="Unassembled WGS sequence"/>
</dbReference>
<organism evidence="1 2">
    <name type="scientific">Dreissena polymorpha</name>
    <name type="common">Zebra mussel</name>
    <name type="synonym">Mytilus polymorpha</name>
    <dbReference type="NCBI Taxonomy" id="45954"/>
    <lineage>
        <taxon>Eukaryota</taxon>
        <taxon>Metazoa</taxon>
        <taxon>Spiralia</taxon>
        <taxon>Lophotrochozoa</taxon>
        <taxon>Mollusca</taxon>
        <taxon>Bivalvia</taxon>
        <taxon>Autobranchia</taxon>
        <taxon>Heteroconchia</taxon>
        <taxon>Euheterodonta</taxon>
        <taxon>Imparidentia</taxon>
        <taxon>Neoheterodontei</taxon>
        <taxon>Myida</taxon>
        <taxon>Dreissenoidea</taxon>
        <taxon>Dreissenidae</taxon>
        <taxon>Dreissena</taxon>
    </lineage>
</organism>
<sequence>MLIGNLCSGDYGSDLSLEMAHHVLMGIVGDLICSEVQYHANHVTPLDITSSPAFDRKNMIKGHDWMIGPFCNLTTQFNN</sequence>